<dbReference type="PANTHER" id="PTHR11496:SF97">
    <property type="entry name" value="ALCOHOL DEHYDROGENASE IRON-TYPE_GLYCEROL DEHYDROGENASE GLDA DOMAIN-CONTAINING PROTEIN"/>
    <property type="match status" value="1"/>
</dbReference>
<feature type="domain" description="Porphobilinogen deaminase N-terminal" evidence="5">
    <location>
        <begin position="468"/>
        <end position="639"/>
    </location>
</feature>
<dbReference type="EMBL" id="JABELV010000260">
    <property type="protein sequence ID" value="KAG7527589.1"/>
    <property type="molecule type" value="Genomic_DNA"/>
</dbReference>
<feature type="domain" description="Fe-containing alcohol dehydrogenase-like C-terminal" evidence="6">
    <location>
        <begin position="202"/>
        <end position="421"/>
    </location>
</feature>
<comment type="caution">
    <text evidence="7">The sequence shown here is derived from an EMBL/GenBank/DDBJ whole genome shotgun (WGS) entry which is preliminary data.</text>
</comment>
<keyword evidence="1" id="KW-0560">Oxidoreductase</keyword>
<dbReference type="InterPro" id="IPR022417">
    <property type="entry name" value="Porphobilin_deaminase_N"/>
</dbReference>
<dbReference type="AlphaFoldDB" id="A0A8K0NMI6"/>
<proteinExistence type="predicted"/>
<dbReference type="Pfam" id="PF01379">
    <property type="entry name" value="Porphobil_deam"/>
    <property type="match status" value="1"/>
</dbReference>
<feature type="region of interest" description="Disordered" evidence="3">
    <location>
        <begin position="428"/>
        <end position="466"/>
    </location>
</feature>
<accession>A0A8K0NMI6</accession>
<feature type="compositionally biased region" description="Polar residues" evidence="3">
    <location>
        <begin position="430"/>
        <end position="452"/>
    </location>
</feature>
<dbReference type="PROSITE" id="PS00060">
    <property type="entry name" value="ADH_IRON_2"/>
    <property type="match status" value="1"/>
</dbReference>
<dbReference type="InterPro" id="IPR000860">
    <property type="entry name" value="HemC"/>
</dbReference>
<evidence type="ECO:0000259" key="5">
    <source>
        <dbReference type="Pfam" id="PF01379"/>
    </source>
</evidence>
<evidence type="ECO:0000259" key="6">
    <source>
        <dbReference type="Pfam" id="PF25137"/>
    </source>
</evidence>
<dbReference type="SUPFAM" id="SSF53850">
    <property type="entry name" value="Periplasmic binding protein-like II"/>
    <property type="match status" value="1"/>
</dbReference>
<dbReference type="InterPro" id="IPR001670">
    <property type="entry name" value="ADH_Fe/GldA"/>
</dbReference>
<feature type="compositionally biased region" description="Basic and acidic residues" evidence="3">
    <location>
        <begin position="456"/>
        <end position="466"/>
    </location>
</feature>
<dbReference type="Gene3D" id="3.40.190.10">
    <property type="entry name" value="Periplasmic binding protein-like II"/>
    <property type="match status" value="2"/>
</dbReference>
<reference evidence="7" key="1">
    <citation type="submission" date="2020-04" db="EMBL/GenBank/DDBJ databases">
        <title>Analysis of mating type loci in Filobasidium floriforme.</title>
        <authorList>
            <person name="Nowrousian M."/>
        </authorList>
    </citation>
    <scope>NUCLEOTIDE SEQUENCE</scope>
    <source>
        <strain evidence="7">CBS 6242</strain>
    </source>
</reference>
<dbReference type="GO" id="GO:0004022">
    <property type="term" value="F:alcohol dehydrogenase (NAD+) activity"/>
    <property type="evidence" value="ECO:0007669"/>
    <property type="project" value="TreeGrafter"/>
</dbReference>
<evidence type="ECO:0000256" key="2">
    <source>
        <dbReference type="ARBA" id="ARBA00023133"/>
    </source>
</evidence>
<evidence type="ECO:0000313" key="8">
    <source>
        <dbReference type="Proteomes" id="UP000812966"/>
    </source>
</evidence>
<evidence type="ECO:0000313" key="7">
    <source>
        <dbReference type="EMBL" id="KAG7527589.1"/>
    </source>
</evidence>
<dbReference type="Pfam" id="PF25137">
    <property type="entry name" value="ADH_Fe_C"/>
    <property type="match status" value="1"/>
</dbReference>
<keyword evidence="8" id="KW-1185">Reference proteome</keyword>
<dbReference type="Proteomes" id="UP000812966">
    <property type="component" value="Unassembled WGS sequence"/>
</dbReference>
<organism evidence="7 8">
    <name type="scientific">Filobasidium floriforme</name>
    <dbReference type="NCBI Taxonomy" id="5210"/>
    <lineage>
        <taxon>Eukaryota</taxon>
        <taxon>Fungi</taxon>
        <taxon>Dikarya</taxon>
        <taxon>Basidiomycota</taxon>
        <taxon>Agaricomycotina</taxon>
        <taxon>Tremellomycetes</taxon>
        <taxon>Filobasidiales</taxon>
        <taxon>Filobasidiaceae</taxon>
        <taxon>Filobasidium</taxon>
    </lineage>
</organism>
<dbReference type="InterPro" id="IPR056798">
    <property type="entry name" value="ADH_Fe_C"/>
</dbReference>
<evidence type="ECO:0000256" key="3">
    <source>
        <dbReference type="SAM" id="MobiDB-lite"/>
    </source>
</evidence>
<dbReference type="GO" id="GO:0004418">
    <property type="term" value="F:hydroxymethylbilane synthase activity"/>
    <property type="evidence" value="ECO:0007669"/>
    <property type="project" value="InterPro"/>
</dbReference>
<dbReference type="InterPro" id="IPR039697">
    <property type="entry name" value="Alcohol_dehydrogenase_Fe"/>
</dbReference>
<keyword evidence="2" id="KW-0350">Heme biosynthesis</keyword>
<dbReference type="PRINTS" id="PR00151">
    <property type="entry name" value="PORPHBDMNASE"/>
</dbReference>
<dbReference type="PANTHER" id="PTHR11496">
    <property type="entry name" value="ALCOHOL DEHYDROGENASE"/>
    <property type="match status" value="1"/>
</dbReference>
<evidence type="ECO:0008006" key="9">
    <source>
        <dbReference type="Google" id="ProtNLM"/>
    </source>
</evidence>
<dbReference type="GO" id="GO:0006783">
    <property type="term" value="P:heme biosynthetic process"/>
    <property type="evidence" value="ECO:0007669"/>
    <property type="project" value="UniProtKB-KW"/>
</dbReference>
<dbReference type="GO" id="GO:0046872">
    <property type="term" value="F:metal ion binding"/>
    <property type="evidence" value="ECO:0007669"/>
    <property type="project" value="InterPro"/>
</dbReference>
<dbReference type="GO" id="GO:0005739">
    <property type="term" value="C:mitochondrion"/>
    <property type="evidence" value="ECO:0007669"/>
    <property type="project" value="TreeGrafter"/>
</dbReference>
<dbReference type="InterPro" id="IPR018211">
    <property type="entry name" value="ADH_Fe_CS"/>
</dbReference>
<evidence type="ECO:0000256" key="1">
    <source>
        <dbReference type="ARBA" id="ARBA00023002"/>
    </source>
</evidence>
<dbReference type="Gene3D" id="3.40.50.1970">
    <property type="match status" value="1"/>
</dbReference>
<dbReference type="SUPFAM" id="SSF56796">
    <property type="entry name" value="Dehydroquinate synthase-like"/>
    <property type="match status" value="1"/>
</dbReference>
<sequence length="639" mass="69947">MLGTYTPTPLKKVHYGPKSLETQLLPSIRFLLAQAQNQARNSGEGEDVKEEDVKGKVMIITGRSLMEKTPVIKDVEKVLMKAGFYGLTFSDIAQHAPIKDIQRAKQLALDNEIDLLLSIGGGSPIDSTKAISYFVREAKGGKGPFLPHIAVPTTLSVAETTQNAGYTSEEGKKVGVNNPALPPSIIIYDPLLTLYTPLHLLISTGVRALDHAVETLYRPKVPKGVKDMALWSIRGLMQGLRECNELEGKREKKGVLGEEEVRVRTRLMVDAWEALWPLSSVGALGLSHALGHALGATYSVPHGMCSCLTLATSVRHLSAKLSGDNLDYLAMAIAFVPSQFLPKGKNKKYTIEDVQGMSVEEKREAAKTVGESIEVFLGTVDMETKLSEWEVPKEDLGPIGEKIVETLGGYDMSKEEFKKVVEDVLREMSSDMQDTPSSVPTSGVSKQRTPQPTYKHGNEEQGKDRFPLGTRASQLALIQAHHVAEILDSLHPGAGYSFPVAPMSVAGDRNKKDPLYLLTNQQAGTGQSEVLQQEATAKTQIAKSLWTEELEEALMERKLDVIVHCLKDMPTQLPENCEIGAILTREDPHDALVVKKGLGYERLSDLPEGSVVGTSSVRRIAQVRKMYPGLKVMDIRGNL</sequence>
<name>A0A8K0NMI6_9TREE</name>
<protein>
    <recommendedName>
        <fullName evidence="9">Hydroxymethylbilane synthase</fullName>
    </recommendedName>
</protein>
<feature type="domain" description="Alcohol dehydrogenase iron-type/glycerol dehydrogenase GldA" evidence="4">
    <location>
        <begin position="50"/>
        <end position="190"/>
    </location>
</feature>
<dbReference type="Pfam" id="PF00465">
    <property type="entry name" value="Fe-ADH"/>
    <property type="match status" value="1"/>
</dbReference>
<evidence type="ECO:0000259" key="4">
    <source>
        <dbReference type="Pfam" id="PF00465"/>
    </source>
</evidence>
<dbReference type="Gene3D" id="1.20.1090.10">
    <property type="entry name" value="Dehydroquinate synthase-like - alpha domain"/>
    <property type="match status" value="1"/>
</dbReference>
<gene>
    <name evidence="7" type="ORF">FFLO_06783</name>
</gene>